<name>A0A540W692_9ACTN</name>
<gene>
    <name evidence="1" type="ORF">E6W39_22890</name>
</gene>
<sequence>MNAILTSLIAVLGTLLGSTATHVFQQRTARRAEHLARQERLRRERLDAYSGYAGLLVLFRQAMLHHWFCVHEDTDAEEEVALRQRSFEIRSQAQHALFQVQLITDDGPLADVAAEAFRQVGKIDRARDRKDVTERRDLTQVLINDFVNVARQYVGSTP</sequence>
<proteinExistence type="predicted"/>
<evidence type="ECO:0000313" key="1">
    <source>
        <dbReference type="EMBL" id="TQF04552.1"/>
    </source>
</evidence>
<dbReference type="EMBL" id="VIGB01000003">
    <property type="protein sequence ID" value="TQF04552.1"/>
    <property type="molecule type" value="Genomic_DNA"/>
</dbReference>
<dbReference type="AlphaFoldDB" id="A0A540W692"/>
<dbReference type="OrthoDB" id="4557493at2"/>
<accession>A0A540W692</accession>
<organism evidence="1 2">
    <name type="scientific">Kitasatospora acidiphila</name>
    <dbReference type="NCBI Taxonomy" id="2567942"/>
    <lineage>
        <taxon>Bacteria</taxon>
        <taxon>Bacillati</taxon>
        <taxon>Actinomycetota</taxon>
        <taxon>Actinomycetes</taxon>
        <taxon>Kitasatosporales</taxon>
        <taxon>Streptomycetaceae</taxon>
        <taxon>Kitasatospora</taxon>
    </lineage>
</organism>
<protein>
    <submittedName>
        <fullName evidence="1">Uncharacterized protein</fullName>
    </submittedName>
</protein>
<evidence type="ECO:0000313" key="2">
    <source>
        <dbReference type="Proteomes" id="UP000319103"/>
    </source>
</evidence>
<keyword evidence="2" id="KW-1185">Reference proteome</keyword>
<dbReference type="Proteomes" id="UP000319103">
    <property type="component" value="Unassembled WGS sequence"/>
</dbReference>
<reference evidence="1 2" key="1">
    <citation type="submission" date="2019-06" db="EMBL/GenBank/DDBJ databases">
        <title>Description of Kitasatospora acidophila sp. nov. isolated from pine grove soil, and reclassification of Streptomyces novaecaesareae to Kitasatospora novaeceasareae comb. nov.</title>
        <authorList>
            <person name="Kim M.J."/>
        </authorList>
    </citation>
    <scope>NUCLEOTIDE SEQUENCE [LARGE SCALE GENOMIC DNA]</scope>
    <source>
        <strain evidence="1 2">MMS16-CNU292</strain>
    </source>
</reference>
<comment type="caution">
    <text evidence="1">The sequence shown here is derived from an EMBL/GenBank/DDBJ whole genome shotgun (WGS) entry which is preliminary data.</text>
</comment>
<dbReference type="RefSeq" id="WP_141635119.1">
    <property type="nucleotide sequence ID" value="NZ_VIGB01000003.1"/>
</dbReference>